<feature type="compositionally biased region" description="Basic and acidic residues" evidence="1">
    <location>
        <begin position="25"/>
        <end position="38"/>
    </location>
</feature>
<proteinExistence type="predicted"/>
<protein>
    <submittedName>
        <fullName evidence="2">Uncharacterized protein</fullName>
    </submittedName>
</protein>
<organism evidence="2 3">
    <name type="scientific">Polyplax serrata</name>
    <name type="common">Common mouse louse</name>
    <dbReference type="NCBI Taxonomy" id="468196"/>
    <lineage>
        <taxon>Eukaryota</taxon>
        <taxon>Metazoa</taxon>
        <taxon>Ecdysozoa</taxon>
        <taxon>Arthropoda</taxon>
        <taxon>Hexapoda</taxon>
        <taxon>Insecta</taxon>
        <taxon>Pterygota</taxon>
        <taxon>Neoptera</taxon>
        <taxon>Paraneoptera</taxon>
        <taxon>Psocodea</taxon>
        <taxon>Troctomorpha</taxon>
        <taxon>Phthiraptera</taxon>
        <taxon>Anoplura</taxon>
        <taxon>Polyplacidae</taxon>
        <taxon>Polyplax</taxon>
    </lineage>
</organism>
<keyword evidence="3" id="KW-1185">Reference proteome</keyword>
<sequence>MCRAYKFDHVADKRNGSPWGQQPVDEAHGHCPKGEKRNAKPGTVVGRSRDQSIDGFLRKATDEEGEKRRNLFITIFAPLREEQWEIPWQKVAERKEEREGERENEREKKSGGRRT</sequence>
<feature type="region of interest" description="Disordered" evidence="1">
    <location>
        <begin position="87"/>
        <end position="115"/>
    </location>
</feature>
<gene>
    <name evidence="2" type="ORF">RUM44_009775</name>
</gene>
<feature type="compositionally biased region" description="Basic and acidic residues" evidence="1">
    <location>
        <begin position="47"/>
        <end position="64"/>
    </location>
</feature>
<evidence type="ECO:0000313" key="3">
    <source>
        <dbReference type="Proteomes" id="UP001359485"/>
    </source>
</evidence>
<accession>A0ABR1ATM7</accession>
<name>A0ABR1ATM7_POLSC</name>
<evidence type="ECO:0000256" key="1">
    <source>
        <dbReference type="SAM" id="MobiDB-lite"/>
    </source>
</evidence>
<dbReference type="EMBL" id="JAWJWF010000045">
    <property type="protein sequence ID" value="KAK6627298.1"/>
    <property type="molecule type" value="Genomic_DNA"/>
</dbReference>
<reference evidence="2 3" key="1">
    <citation type="submission" date="2023-09" db="EMBL/GenBank/DDBJ databases">
        <title>Genomes of two closely related lineages of the louse Polyplax serrata with different host specificities.</title>
        <authorList>
            <person name="Martinu J."/>
            <person name="Tarabai H."/>
            <person name="Stefka J."/>
            <person name="Hypsa V."/>
        </authorList>
    </citation>
    <scope>NUCLEOTIDE SEQUENCE [LARGE SCALE GENOMIC DNA]</scope>
    <source>
        <strain evidence="2">98ZLc_SE</strain>
    </source>
</reference>
<feature type="compositionally biased region" description="Basic and acidic residues" evidence="1">
    <location>
        <begin position="91"/>
        <end position="115"/>
    </location>
</feature>
<feature type="compositionally biased region" description="Basic and acidic residues" evidence="1">
    <location>
        <begin position="1"/>
        <end position="15"/>
    </location>
</feature>
<comment type="caution">
    <text evidence="2">The sequence shown here is derived from an EMBL/GenBank/DDBJ whole genome shotgun (WGS) entry which is preliminary data.</text>
</comment>
<feature type="region of interest" description="Disordered" evidence="1">
    <location>
        <begin position="1"/>
        <end position="64"/>
    </location>
</feature>
<evidence type="ECO:0000313" key="2">
    <source>
        <dbReference type="EMBL" id="KAK6627298.1"/>
    </source>
</evidence>
<dbReference type="Proteomes" id="UP001359485">
    <property type="component" value="Unassembled WGS sequence"/>
</dbReference>